<feature type="transmembrane region" description="Helical" evidence="1">
    <location>
        <begin position="87"/>
        <end position="111"/>
    </location>
</feature>
<evidence type="ECO:0000256" key="1">
    <source>
        <dbReference type="SAM" id="Phobius"/>
    </source>
</evidence>
<evidence type="ECO:0008006" key="5">
    <source>
        <dbReference type="Google" id="ProtNLM"/>
    </source>
</evidence>
<dbReference type="OrthoDB" id="9997489at2"/>
<comment type="caution">
    <text evidence="3">The sequence shown here is derived from an EMBL/GenBank/DDBJ whole genome shotgun (WGS) entry which is preliminary data.</text>
</comment>
<proteinExistence type="predicted"/>
<dbReference type="RefSeq" id="WP_127050342.1">
    <property type="nucleotide sequence ID" value="NZ_RZGZ01000003.1"/>
</dbReference>
<keyword evidence="4" id="KW-1185">Reference proteome</keyword>
<feature type="signal peptide" evidence="2">
    <location>
        <begin position="1"/>
        <end position="33"/>
    </location>
</feature>
<dbReference type="Proteomes" id="UP000274909">
    <property type="component" value="Unassembled WGS sequence"/>
</dbReference>
<name>A0A433JQB6_9MICO</name>
<gene>
    <name evidence="3" type="ORF">ELQ94_11095</name>
</gene>
<keyword evidence="2" id="KW-0732">Signal</keyword>
<feature type="chain" id="PRO_5019444496" description="LPXTG cell wall anchor domain-containing protein" evidence="2">
    <location>
        <begin position="34"/>
        <end position="120"/>
    </location>
</feature>
<evidence type="ECO:0000256" key="2">
    <source>
        <dbReference type="SAM" id="SignalP"/>
    </source>
</evidence>
<keyword evidence="1" id="KW-1133">Transmembrane helix</keyword>
<keyword evidence="1" id="KW-0812">Transmembrane</keyword>
<evidence type="ECO:0000313" key="4">
    <source>
        <dbReference type="Proteomes" id="UP000274909"/>
    </source>
</evidence>
<reference evidence="3 4" key="1">
    <citation type="submission" date="2018-12" db="EMBL/GenBank/DDBJ databases">
        <authorList>
            <person name="Li F."/>
        </authorList>
    </citation>
    <scope>NUCLEOTIDE SEQUENCE [LARGE SCALE GENOMIC DNA]</scope>
    <source>
        <strain evidence="3 4">EGI 6500705</strain>
    </source>
</reference>
<dbReference type="AlphaFoldDB" id="A0A433JQB6"/>
<keyword evidence="1" id="KW-0472">Membrane</keyword>
<evidence type="ECO:0000313" key="3">
    <source>
        <dbReference type="EMBL" id="RUQ98876.1"/>
    </source>
</evidence>
<accession>A0A433JQB6</accession>
<sequence>MNTSSAFVRTSAAAGIIAFAALTTALTGGAAFAATDDYVPDTGISNESPTTPALTPADAVIPADTVIPADAPTVDSADGLAVTGSDAALIAGLAGVFIVGGAAITIAGSAARRRSARTRG</sequence>
<organism evidence="3 4">
    <name type="scientific">Labedella endophytica</name>
    <dbReference type="NCBI Taxonomy" id="1523160"/>
    <lineage>
        <taxon>Bacteria</taxon>
        <taxon>Bacillati</taxon>
        <taxon>Actinomycetota</taxon>
        <taxon>Actinomycetes</taxon>
        <taxon>Micrococcales</taxon>
        <taxon>Microbacteriaceae</taxon>
        <taxon>Labedella</taxon>
    </lineage>
</organism>
<protein>
    <recommendedName>
        <fullName evidence="5">LPXTG cell wall anchor domain-containing protein</fullName>
    </recommendedName>
</protein>
<dbReference type="EMBL" id="RZGZ01000003">
    <property type="protein sequence ID" value="RUQ98876.1"/>
    <property type="molecule type" value="Genomic_DNA"/>
</dbReference>